<sequence>MITAVVSAVTSLAENAATGQDRWPGPLDQVRRHAWIVLGVGLTLALLLTLYALFNDSGSSVAAEDPPAPAPPEIPRWVVDRAQVRVVVGELLRRRGQGSVGITATAGLTGAGGFGKTTLAEVVWADRRIRRRFRGRIYRITLGLDVRSRAEITAKVAEATRFITGDTTVFDDPDLAGAHLGRLLDARPPMLLLLDDVWNAEQLAPFLIGGAKCRRLITTRLPELLPSGAFRVKVDEMSAVQARQVLGFGLPGGLSEDTALGLLRATGRWPLLLRICNQYVHRRMDTGLAADDAAAEILGQLRQEGPAGLDPGVAVDLNHPRSRQTAVAAAVEAGAALLPPGGFERFTELGVFAEDESIPVDLVTLLWQGTGALRPGQSRDLCAALGGLSLLELELDPARGGRIRLHDVIRDLLRSRLGDAHLERVNGALVDAVAANLPLAEPQPGGGTGPVRAWWQHPDEYLPDHLITHILDAGRASEAEALALDLRWIERRLAQGGATAPLADLDQIPTASAHQAAIDLARTAHLLAPIAPDHALGAVLRSRLAGYDNWLPQASAWRSTSPALYNRCPLPDMPDSAQIRVLTGHTGPVSALAISPDGTWLATGGDDRTVRIWDAVTGHITATLTGHTGPVSALAISPDGTWLATGGDDRTVRIWDAATGHITATLTAHVGRVYAVAISPDGTWLATGDNYGAVRIWDAATGQTTTTLTGRDGRVYAVAISPDGKWLATRADGTVRIWDAATGQSTATLTGHAGPVYAVAISSDGTWLATSSRDRTVRIWDTATRRTTTTLTGQTGRVIALAISPDGTWLATGDNNGAVRIWDAATGQITATLTGHTDPVYAAAISPDGTWLATVADGTVRIWDTTTRGTAGALTGHTSRVNAVAIPATSSRGRTVRFSEAATGRRTTTLAVHAMAISPDGTWLATGDNNGAVRIWDAATGQITATLTGHTDPVYAVAISPNGTWLATGDKTGVVRIWDAATGQITATLTGHVGRVYAVAISPDGTWLATGDNYGAVRIWDAATGQITATLTGHGSGVNAVAISPDGTWLATGDNYGAVRIWDAATGQITATLTGHGDRVSAVAISPDGTWLATGDNYGAVRIWDAAADHTATTIVGHSGWVSAVAISPDGTWLATSSVDRTVRIWNPLSGDLATTMRTEGGLRALDWTPTSDGLATAGDFGLYLYDFDPGSPPAA</sequence>
<dbReference type="GO" id="GO:0005829">
    <property type="term" value="C:cytosol"/>
    <property type="evidence" value="ECO:0007669"/>
    <property type="project" value="UniProtKB-ARBA"/>
</dbReference>
<dbReference type="EMBL" id="LMWU01000066">
    <property type="protein sequence ID" value="KUN57923.1"/>
    <property type="molecule type" value="Genomic_DNA"/>
</dbReference>
<dbReference type="Pfam" id="PF00931">
    <property type="entry name" value="NB-ARC"/>
    <property type="match status" value="1"/>
</dbReference>
<gene>
    <name evidence="6" type="ORF">AQJ46_45265</name>
</gene>
<dbReference type="Gene3D" id="3.40.50.300">
    <property type="entry name" value="P-loop containing nucleotide triphosphate hydrolases"/>
    <property type="match status" value="1"/>
</dbReference>
<comment type="caution">
    <text evidence="6">The sequence shown here is derived from an EMBL/GenBank/DDBJ whole genome shotgun (WGS) entry which is preliminary data.</text>
</comment>
<dbReference type="Proteomes" id="UP000053669">
    <property type="component" value="Unassembled WGS sequence"/>
</dbReference>
<feature type="repeat" description="WD" evidence="3">
    <location>
        <begin position="666"/>
        <end position="707"/>
    </location>
</feature>
<dbReference type="InterPro" id="IPR019775">
    <property type="entry name" value="WD40_repeat_CS"/>
</dbReference>
<dbReference type="STRING" id="58343.AQJ46_45265"/>
<dbReference type="InterPro" id="IPR020472">
    <property type="entry name" value="WD40_PAC1"/>
</dbReference>
<dbReference type="InterPro" id="IPR002182">
    <property type="entry name" value="NB-ARC"/>
</dbReference>
<proteinExistence type="predicted"/>
<feature type="repeat" description="WD" evidence="3">
    <location>
        <begin position="708"/>
        <end position="748"/>
    </location>
</feature>
<organism evidence="6 7">
    <name type="scientific">Streptomyces canus</name>
    <dbReference type="NCBI Taxonomy" id="58343"/>
    <lineage>
        <taxon>Bacteria</taxon>
        <taxon>Bacillati</taxon>
        <taxon>Actinomycetota</taxon>
        <taxon>Actinomycetes</taxon>
        <taxon>Kitasatosporales</taxon>
        <taxon>Streptomycetaceae</taxon>
        <taxon>Streptomyces</taxon>
        <taxon>Streptomyces aurantiacus group</taxon>
    </lineage>
</organism>
<evidence type="ECO:0000313" key="7">
    <source>
        <dbReference type="Proteomes" id="UP000053669"/>
    </source>
</evidence>
<feature type="repeat" description="WD" evidence="3">
    <location>
        <begin position="1115"/>
        <end position="1156"/>
    </location>
</feature>
<dbReference type="SMART" id="SM00564">
    <property type="entry name" value="PQQ"/>
    <property type="match status" value="9"/>
</dbReference>
<dbReference type="PANTHER" id="PTHR44129">
    <property type="entry name" value="WD REPEAT-CONTAINING PROTEIN POP1"/>
    <property type="match status" value="1"/>
</dbReference>
<feature type="repeat" description="WD" evidence="3">
    <location>
        <begin position="989"/>
        <end position="1030"/>
    </location>
</feature>
<dbReference type="InterPro" id="IPR036322">
    <property type="entry name" value="WD40_repeat_dom_sf"/>
</dbReference>
<feature type="domain" description="NB-ARC" evidence="5">
    <location>
        <begin position="87"/>
        <end position="223"/>
    </location>
</feature>
<dbReference type="Gene3D" id="1.25.40.370">
    <property type="match status" value="1"/>
</dbReference>
<evidence type="ECO:0000256" key="2">
    <source>
        <dbReference type="ARBA" id="ARBA00022737"/>
    </source>
</evidence>
<reference evidence="6 7" key="1">
    <citation type="submission" date="2015-10" db="EMBL/GenBank/DDBJ databases">
        <title>Draft genome sequence of Streptomyces canus DSM 40017, type strain for the species Streptomyces canus.</title>
        <authorList>
            <person name="Ruckert C."/>
            <person name="Winkler A."/>
            <person name="Kalinowski J."/>
            <person name="Kampfer P."/>
            <person name="Glaeser S."/>
        </authorList>
    </citation>
    <scope>NUCLEOTIDE SEQUENCE [LARGE SCALE GENOMIC DNA]</scope>
    <source>
        <strain evidence="6 7">DSM 40017</strain>
    </source>
</reference>
<dbReference type="SUPFAM" id="SSF52540">
    <property type="entry name" value="P-loop containing nucleoside triphosphate hydrolases"/>
    <property type="match status" value="1"/>
</dbReference>
<dbReference type="PROSITE" id="PS00678">
    <property type="entry name" value="WD_REPEATS_1"/>
    <property type="match status" value="3"/>
</dbReference>
<dbReference type="CDD" id="cd00200">
    <property type="entry name" value="WD40"/>
    <property type="match status" value="2"/>
</dbReference>
<feature type="repeat" description="WD" evidence="3">
    <location>
        <begin position="582"/>
        <end position="623"/>
    </location>
</feature>
<dbReference type="InterPro" id="IPR027417">
    <property type="entry name" value="P-loop_NTPase"/>
</dbReference>
<dbReference type="SUPFAM" id="SSF50978">
    <property type="entry name" value="WD40 repeat-like"/>
    <property type="match status" value="2"/>
</dbReference>
<keyword evidence="4" id="KW-1133">Transmembrane helix</keyword>
<evidence type="ECO:0000256" key="3">
    <source>
        <dbReference type="PROSITE-ProRule" id="PRU00221"/>
    </source>
</evidence>
<dbReference type="PRINTS" id="PR00320">
    <property type="entry name" value="GPROTEINBRPT"/>
</dbReference>
<feature type="repeat" description="WD" evidence="3">
    <location>
        <begin position="791"/>
        <end position="832"/>
    </location>
</feature>
<feature type="repeat" description="WD" evidence="3">
    <location>
        <begin position="749"/>
        <end position="790"/>
    </location>
</feature>
<accession>A0A101RM48</accession>
<feature type="repeat" description="WD" evidence="3">
    <location>
        <begin position="912"/>
        <end position="946"/>
    </location>
</feature>
<dbReference type="InterPro" id="IPR050349">
    <property type="entry name" value="WD_LIS1/nudF_dynein_reg"/>
</dbReference>
<dbReference type="PROSITE" id="PS50294">
    <property type="entry name" value="WD_REPEATS_REGION"/>
    <property type="match status" value="12"/>
</dbReference>
<dbReference type="PROSITE" id="PS50082">
    <property type="entry name" value="WD_REPEATS_2"/>
    <property type="match status" value="13"/>
</dbReference>
<evidence type="ECO:0000259" key="5">
    <source>
        <dbReference type="Pfam" id="PF00931"/>
    </source>
</evidence>
<feature type="repeat" description="WD" evidence="3">
    <location>
        <begin position="624"/>
        <end position="665"/>
    </location>
</feature>
<dbReference type="Gene3D" id="2.130.10.10">
    <property type="entry name" value="YVTN repeat-like/Quinoprotein amine dehydrogenase"/>
    <property type="match status" value="6"/>
</dbReference>
<dbReference type="InterPro" id="IPR018391">
    <property type="entry name" value="PQQ_b-propeller_rpt"/>
</dbReference>
<keyword evidence="4" id="KW-0472">Membrane</keyword>
<feature type="repeat" description="WD" evidence="3">
    <location>
        <begin position="1073"/>
        <end position="1114"/>
    </location>
</feature>
<evidence type="ECO:0000256" key="4">
    <source>
        <dbReference type="SAM" id="Phobius"/>
    </source>
</evidence>
<protein>
    <recommendedName>
        <fullName evidence="5">NB-ARC domain-containing protein</fullName>
    </recommendedName>
</protein>
<dbReference type="GO" id="GO:0043531">
    <property type="term" value="F:ADP binding"/>
    <property type="evidence" value="ECO:0007669"/>
    <property type="project" value="InterPro"/>
</dbReference>
<dbReference type="Pfam" id="PF00400">
    <property type="entry name" value="WD40"/>
    <property type="match status" value="13"/>
</dbReference>
<name>A0A101RM48_9ACTN</name>
<feature type="transmembrane region" description="Helical" evidence="4">
    <location>
        <begin position="34"/>
        <end position="54"/>
    </location>
</feature>
<dbReference type="AlphaFoldDB" id="A0A101RM48"/>
<feature type="repeat" description="WD" evidence="3">
    <location>
        <begin position="947"/>
        <end position="988"/>
    </location>
</feature>
<evidence type="ECO:0000313" key="6">
    <source>
        <dbReference type="EMBL" id="KUN57923.1"/>
    </source>
</evidence>
<keyword evidence="2" id="KW-0677">Repeat</keyword>
<feature type="repeat" description="WD" evidence="3">
    <location>
        <begin position="833"/>
        <end position="873"/>
    </location>
</feature>
<keyword evidence="4" id="KW-0812">Transmembrane</keyword>
<dbReference type="Gene3D" id="1.10.10.10">
    <property type="entry name" value="Winged helix-like DNA-binding domain superfamily/Winged helix DNA-binding domain"/>
    <property type="match status" value="1"/>
</dbReference>
<keyword evidence="1 3" id="KW-0853">WD repeat</keyword>
<evidence type="ECO:0000256" key="1">
    <source>
        <dbReference type="ARBA" id="ARBA00022574"/>
    </source>
</evidence>
<dbReference type="InterPro" id="IPR001680">
    <property type="entry name" value="WD40_rpt"/>
</dbReference>
<feature type="repeat" description="WD" evidence="3">
    <location>
        <begin position="1031"/>
        <end position="1072"/>
    </location>
</feature>
<dbReference type="InterPro" id="IPR036388">
    <property type="entry name" value="WH-like_DNA-bd_sf"/>
</dbReference>
<dbReference type="SMART" id="SM00320">
    <property type="entry name" value="WD40"/>
    <property type="match status" value="14"/>
</dbReference>
<dbReference type="RefSeq" id="WP_059211197.1">
    <property type="nucleotide sequence ID" value="NZ_KQ948678.1"/>
</dbReference>
<dbReference type="InterPro" id="IPR015943">
    <property type="entry name" value="WD40/YVTN_repeat-like_dom_sf"/>
</dbReference>